<dbReference type="Pfam" id="PF04228">
    <property type="entry name" value="Zn_peptidase"/>
    <property type="match status" value="1"/>
</dbReference>
<keyword evidence="2" id="KW-1133">Transmembrane helix</keyword>
<reference evidence="3 4" key="1">
    <citation type="submission" date="2014-07" db="EMBL/GenBank/DDBJ databases">
        <title>Draft Genome Sequence of Gephyronic Acid Producer, Cystobacter violaceus Strain Cb vi76.</title>
        <authorList>
            <person name="Stevens D.C."/>
            <person name="Young J."/>
            <person name="Carmichael R."/>
            <person name="Tan J."/>
            <person name="Taylor R.E."/>
        </authorList>
    </citation>
    <scope>NUCLEOTIDE SEQUENCE [LARGE SCALE GENOMIC DNA]</scope>
    <source>
        <strain evidence="3 4">Cb vi76</strain>
    </source>
</reference>
<gene>
    <name evidence="3" type="ORF">Q664_35735</name>
</gene>
<dbReference type="Proteomes" id="UP000028547">
    <property type="component" value="Unassembled WGS sequence"/>
</dbReference>
<evidence type="ECO:0000313" key="4">
    <source>
        <dbReference type="Proteomes" id="UP000028547"/>
    </source>
</evidence>
<accession>A0A084SLG2</accession>
<protein>
    <submittedName>
        <fullName evidence="3">Uncharacterized protein</fullName>
    </submittedName>
</protein>
<evidence type="ECO:0000256" key="2">
    <source>
        <dbReference type="SAM" id="Phobius"/>
    </source>
</evidence>
<sequence>MRWQGGRRSSNIEDRPGSGVGRPLAIGGGVTPLVVALLVLLLGGDPSVLLSGDPQAPAGGPGCSSRSACATFRKGLEQGTVEACDTFRRAE</sequence>
<comment type="caution">
    <text evidence="3">The sequence shown here is derived from an EMBL/GenBank/DDBJ whole genome shotgun (WGS) entry which is preliminary data.</text>
</comment>
<dbReference type="AlphaFoldDB" id="A0A084SLG2"/>
<dbReference type="EMBL" id="JPMI01000253">
    <property type="protein sequence ID" value="KFA89297.1"/>
    <property type="molecule type" value="Genomic_DNA"/>
</dbReference>
<dbReference type="InterPro" id="IPR007343">
    <property type="entry name" value="Uncharacterised_pept_Zn_put"/>
</dbReference>
<evidence type="ECO:0000313" key="3">
    <source>
        <dbReference type="EMBL" id="KFA89297.1"/>
    </source>
</evidence>
<dbReference type="RefSeq" id="WP_043405739.1">
    <property type="nucleotide sequence ID" value="NZ_JPMI01000253.1"/>
</dbReference>
<organism evidence="3 4">
    <name type="scientific">Archangium violaceum Cb vi76</name>
    <dbReference type="NCBI Taxonomy" id="1406225"/>
    <lineage>
        <taxon>Bacteria</taxon>
        <taxon>Pseudomonadati</taxon>
        <taxon>Myxococcota</taxon>
        <taxon>Myxococcia</taxon>
        <taxon>Myxococcales</taxon>
        <taxon>Cystobacterineae</taxon>
        <taxon>Archangiaceae</taxon>
        <taxon>Archangium</taxon>
    </lineage>
</organism>
<feature type="transmembrane region" description="Helical" evidence="2">
    <location>
        <begin position="20"/>
        <end position="42"/>
    </location>
</feature>
<keyword evidence="2" id="KW-0472">Membrane</keyword>
<feature type="region of interest" description="Disordered" evidence="1">
    <location>
        <begin position="1"/>
        <end position="23"/>
    </location>
</feature>
<proteinExistence type="predicted"/>
<evidence type="ECO:0000256" key="1">
    <source>
        <dbReference type="SAM" id="MobiDB-lite"/>
    </source>
</evidence>
<keyword evidence="2" id="KW-0812">Transmembrane</keyword>
<name>A0A084SLG2_9BACT</name>